<evidence type="ECO:0000313" key="3">
    <source>
        <dbReference type="Proteomes" id="UP000789396"/>
    </source>
</evidence>
<dbReference type="AlphaFoldDB" id="A0A9N9NS09"/>
<organism evidence="2 3">
    <name type="scientific">Racocetra fulgida</name>
    <dbReference type="NCBI Taxonomy" id="60492"/>
    <lineage>
        <taxon>Eukaryota</taxon>
        <taxon>Fungi</taxon>
        <taxon>Fungi incertae sedis</taxon>
        <taxon>Mucoromycota</taxon>
        <taxon>Glomeromycotina</taxon>
        <taxon>Glomeromycetes</taxon>
        <taxon>Diversisporales</taxon>
        <taxon>Gigasporaceae</taxon>
        <taxon>Racocetra</taxon>
    </lineage>
</organism>
<dbReference type="EMBL" id="CAJVPZ010036930">
    <property type="protein sequence ID" value="CAG8752399.1"/>
    <property type="molecule type" value="Genomic_DNA"/>
</dbReference>
<evidence type="ECO:0000256" key="1">
    <source>
        <dbReference type="SAM" id="MobiDB-lite"/>
    </source>
</evidence>
<feature type="non-terminal residue" evidence="2">
    <location>
        <position position="1"/>
    </location>
</feature>
<comment type="caution">
    <text evidence="2">The sequence shown here is derived from an EMBL/GenBank/DDBJ whole genome shotgun (WGS) entry which is preliminary data.</text>
</comment>
<proteinExistence type="predicted"/>
<accession>A0A9N9NS09</accession>
<reference evidence="2" key="1">
    <citation type="submission" date="2021-06" db="EMBL/GenBank/DDBJ databases">
        <authorList>
            <person name="Kallberg Y."/>
            <person name="Tangrot J."/>
            <person name="Rosling A."/>
        </authorList>
    </citation>
    <scope>NUCLEOTIDE SEQUENCE</scope>
    <source>
        <strain evidence="2">IN212</strain>
    </source>
</reference>
<protein>
    <submittedName>
        <fullName evidence="2">12121_t:CDS:1</fullName>
    </submittedName>
</protein>
<sequence>TASILVGGGGGLTRENSVRTLPPYTEMAEEPSEQPGVISMFTRYFFPPGELPPPYEDLRSNETRNDDIRRISTLNYVSDVQGDPNDPTNRNITDPEGGNILDDVRGGVTFEELSRSETISPRSTITRQILPEAGGTGTESTSFENDRDQVDETDETAKLNDNNDN</sequence>
<name>A0A9N9NS09_9GLOM</name>
<dbReference type="Proteomes" id="UP000789396">
    <property type="component" value="Unassembled WGS sequence"/>
</dbReference>
<evidence type="ECO:0000313" key="2">
    <source>
        <dbReference type="EMBL" id="CAG8752399.1"/>
    </source>
</evidence>
<feature type="compositionally biased region" description="Basic and acidic residues" evidence="1">
    <location>
        <begin position="144"/>
        <end position="158"/>
    </location>
</feature>
<feature type="compositionally biased region" description="Polar residues" evidence="1">
    <location>
        <begin position="116"/>
        <end position="127"/>
    </location>
</feature>
<keyword evidence="3" id="KW-1185">Reference proteome</keyword>
<dbReference type="OrthoDB" id="2438462at2759"/>
<feature type="region of interest" description="Disordered" evidence="1">
    <location>
        <begin position="78"/>
        <end position="165"/>
    </location>
</feature>
<gene>
    <name evidence="2" type="ORF">RFULGI_LOCUS13701</name>
</gene>